<feature type="domain" description="FMN-binding" evidence="2">
    <location>
        <begin position="89"/>
        <end position="165"/>
    </location>
</feature>
<protein>
    <submittedName>
        <fullName evidence="3">FMN-binding protein</fullName>
    </submittedName>
</protein>
<proteinExistence type="predicted"/>
<dbReference type="InterPro" id="IPR007329">
    <property type="entry name" value="FMN-bd"/>
</dbReference>
<gene>
    <name evidence="3" type="ORF">ACH47X_20185</name>
</gene>
<evidence type="ECO:0000256" key="1">
    <source>
        <dbReference type="SAM" id="MobiDB-lite"/>
    </source>
</evidence>
<accession>A0ABW7XPU1</accession>
<sequence length="166" mass="16404">MTTHRWRGTVVYLGALAGLAAIAVARFGGLPFEQAAPAVAGSTVPAGDTGGSTSGSGSAVPDGTSPSNPGTGTPDASTVTVGGDVAQTPYGPVQVAVTFTGTRIVDVQTVQSPVGPESSQIAARSTPILAQEVVSAQSSHIDTVSGATYTSEGYRESVQSAIDARG</sequence>
<feature type="region of interest" description="Disordered" evidence="1">
    <location>
        <begin position="41"/>
        <end position="85"/>
    </location>
</feature>
<keyword evidence="4" id="KW-1185">Reference proteome</keyword>
<dbReference type="SMART" id="SM00900">
    <property type="entry name" value="FMN_bind"/>
    <property type="match status" value="1"/>
</dbReference>
<dbReference type="Pfam" id="PF04205">
    <property type="entry name" value="FMN_bind"/>
    <property type="match status" value="1"/>
</dbReference>
<evidence type="ECO:0000313" key="3">
    <source>
        <dbReference type="EMBL" id="MFI2489240.1"/>
    </source>
</evidence>
<feature type="compositionally biased region" description="Polar residues" evidence="1">
    <location>
        <begin position="64"/>
        <end position="80"/>
    </location>
</feature>
<dbReference type="RefSeq" id="WP_397406316.1">
    <property type="nucleotide sequence ID" value="NZ_JBIRYI010000013.1"/>
</dbReference>
<organism evidence="3 4">
    <name type="scientific">Promicromonospora kroppenstedtii</name>
    <dbReference type="NCBI Taxonomy" id="440482"/>
    <lineage>
        <taxon>Bacteria</taxon>
        <taxon>Bacillati</taxon>
        <taxon>Actinomycetota</taxon>
        <taxon>Actinomycetes</taxon>
        <taxon>Micrococcales</taxon>
        <taxon>Promicromonosporaceae</taxon>
        <taxon>Promicromonospora</taxon>
    </lineage>
</organism>
<reference evidence="3 4" key="1">
    <citation type="submission" date="2024-10" db="EMBL/GenBank/DDBJ databases">
        <title>The Natural Products Discovery Center: Release of the First 8490 Sequenced Strains for Exploring Actinobacteria Biosynthetic Diversity.</title>
        <authorList>
            <person name="Kalkreuter E."/>
            <person name="Kautsar S.A."/>
            <person name="Yang D."/>
            <person name="Bader C.D."/>
            <person name="Teijaro C.N."/>
            <person name="Fluegel L."/>
            <person name="Davis C.M."/>
            <person name="Simpson J.R."/>
            <person name="Lauterbach L."/>
            <person name="Steele A.D."/>
            <person name="Gui C."/>
            <person name="Meng S."/>
            <person name="Li G."/>
            <person name="Viehrig K."/>
            <person name="Ye F."/>
            <person name="Su P."/>
            <person name="Kiefer A.F."/>
            <person name="Nichols A."/>
            <person name="Cepeda A.J."/>
            <person name="Yan W."/>
            <person name="Fan B."/>
            <person name="Jiang Y."/>
            <person name="Adhikari A."/>
            <person name="Zheng C.-J."/>
            <person name="Schuster L."/>
            <person name="Cowan T.M."/>
            <person name="Smanski M.J."/>
            <person name="Chevrette M.G."/>
            <person name="De Carvalho L.P.S."/>
            <person name="Shen B."/>
        </authorList>
    </citation>
    <scope>NUCLEOTIDE SEQUENCE [LARGE SCALE GENOMIC DNA]</scope>
    <source>
        <strain evidence="3 4">NPDC019481</strain>
    </source>
</reference>
<dbReference type="Proteomes" id="UP001611580">
    <property type="component" value="Unassembled WGS sequence"/>
</dbReference>
<evidence type="ECO:0000313" key="4">
    <source>
        <dbReference type="Proteomes" id="UP001611580"/>
    </source>
</evidence>
<dbReference type="EMBL" id="JBIRYI010000013">
    <property type="protein sequence ID" value="MFI2489240.1"/>
    <property type="molecule type" value="Genomic_DNA"/>
</dbReference>
<name>A0ABW7XPU1_9MICO</name>
<comment type="caution">
    <text evidence="3">The sequence shown here is derived from an EMBL/GenBank/DDBJ whole genome shotgun (WGS) entry which is preliminary data.</text>
</comment>
<dbReference type="Gene3D" id="3.90.1010.20">
    <property type="match status" value="1"/>
</dbReference>
<evidence type="ECO:0000259" key="2">
    <source>
        <dbReference type="SMART" id="SM00900"/>
    </source>
</evidence>